<dbReference type="Gene3D" id="3.40.630.30">
    <property type="match status" value="1"/>
</dbReference>
<dbReference type="Pfam" id="PF13302">
    <property type="entry name" value="Acetyltransf_3"/>
    <property type="match status" value="1"/>
</dbReference>
<protein>
    <recommendedName>
        <fullName evidence="1">N-acetyltransferase domain-containing protein</fullName>
    </recommendedName>
</protein>
<dbReference type="Proteomes" id="UP000295361">
    <property type="component" value="Unassembled WGS sequence"/>
</dbReference>
<dbReference type="InterPro" id="IPR000182">
    <property type="entry name" value="GNAT_dom"/>
</dbReference>
<dbReference type="SUPFAM" id="SSF55729">
    <property type="entry name" value="Acyl-CoA N-acyltransferases (Nat)"/>
    <property type="match status" value="1"/>
</dbReference>
<proteinExistence type="predicted"/>
<evidence type="ECO:0000313" key="2">
    <source>
        <dbReference type="EMBL" id="TDP63379.1"/>
    </source>
</evidence>
<dbReference type="GO" id="GO:0008999">
    <property type="term" value="F:protein-N-terminal-alanine acetyltransferase activity"/>
    <property type="evidence" value="ECO:0007669"/>
    <property type="project" value="TreeGrafter"/>
</dbReference>
<dbReference type="PROSITE" id="PS51186">
    <property type="entry name" value="GNAT"/>
    <property type="match status" value="1"/>
</dbReference>
<dbReference type="InterPro" id="IPR051908">
    <property type="entry name" value="Ribosomal_N-acetyltransferase"/>
</dbReference>
<name>A0A4R6QLA9_9BURK</name>
<feature type="domain" description="N-acetyltransferase" evidence="1">
    <location>
        <begin position="30"/>
        <end position="197"/>
    </location>
</feature>
<evidence type="ECO:0000313" key="3">
    <source>
        <dbReference type="Proteomes" id="UP000295361"/>
    </source>
</evidence>
<comment type="caution">
    <text evidence="2">The sequence shown here is derived from an EMBL/GenBank/DDBJ whole genome shotgun (WGS) entry which is preliminary data.</text>
</comment>
<sequence length="216" mass="23673">MSPFFRPNESHAVDSEDLIRAPRRLETPRLVLESPRVEHAAAFNESLAASSSSLGFIGWGRHAGDLAWAEDFCARGAGFVARGEDLIFHVFMRDGGAYVGRIDLHSFDFDAPRCEIGYVGDLRLRGQGLMREAVKAVLDLGFGLGLVRIHAHCDALNTRSIAFIQGLGFVQEGVMRFYARNPQGELNDEVVLAFYNAPAVEGVKARNVIELAKVVG</sequence>
<dbReference type="GO" id="GO:1990189">
    <property type="term" value="F:protein N-terminal-serine acetyltransferase activity"/>
    <property type="evidence" value="ECO:0007669"/>
    <property type="project" value="TreeGrafter"/>
</dbReference>
<keyword evidence="3" id="KW-1185">Reference proteome</keyword>
<dbReference type="InterPro" id="IPR016181">
    <property type="entry name" value="Acyl_CoA_acyltransferase"/>
</dbReference>
<organism evidence="2 3">
    <name type="scientific">Roseateles toxinivorans</name>
    <dbReference type="NCBI Taxonomy" id="270368"/>
    <lineage>
        <taxon>Bacteria</taxon>
        <taxon>Pseudomonadati</taxon>
        <taxon>Pseudomonadota</taxon>
        <taxon>Betaproteobacteria</taxon>
        <taxon>Burkholderiales</taxon>
        <taxon>Sphaerotilaceae</taxon>
        <taxon>Roseateles</taxon>
    </lineage>
</organism>
<evidence type="ECO:0000259" key="1">
    <source>
        <dbReference type="PROSITE" id="PS51186"/>
    </source>
</evidence>
<dbReference type="EMBL" id="SNXS01000005">
    <property type="protein sequence ID" value="TDP63379.1"/>
    <property type="molecule type" value="Genomic_DNA"/>
</dbReference>
<reference evidence="2 3" key="1">
    <citation type="submission" date="2019-03" db="EMBL/GenBank/DDBJ databases">
        <title>Genomic Encyclopedia of Type Strains, Phase IV (KMG-IV): sequencing the most valuable type-strain genomes for metagenomic binning, comparative biology and taxonomic classification.</title>
        <authorList>
            <person name="Goeker M."/>
        </authorList>
    </citation>
    <scope>NUCLEOTIDE SEQUENCE [LARGE SCALE GENOMIC DNA]</scope>
    <source>
        <strain evidence="2 3">DSM 16998</strain>
    </source>
</reference>
<dbReference type="AlphaFoldDB" id="A0A4R6QLA9"/>
<dbReference type="GO" id="GO:0005737">
    <property type="term" value="C:cytoplasm"/>
    <property type="evidence" value="ECO:0007669"/>
    <property type="project" value="TreeGrafter"/>
</dbReference>
<dbReference type="PANTHER" id="PTHR43441:SF3">
    <property type="entry name" value="ACETYLTRANSFERASE"/>
    <property type="match status" value="1"/>
</dbReference>
<accession>A0A4R6QLA9</accession>
<dbReference type="PANTHER" id="PTHR43441">
    <property type="entry name" value="RIBOSOMAL-PROTEIN-SERINE ACETYLTRANSFERASE"/>
    <property type="match status" value="1"/>
</dbReference>
<dbReference type="InParanoid" id="A0A4R6QLA9"/>
<gene>
    <name evidence="2" type="ORF">DES47_105384</name>
</gene>